<dbReference type="EMBL" id="CAJOBJ010202645">
    <property type="protein sequence ID" value="CAF4987655.1"/>
    <property type="molecule type" value="Genomic_DNA"/>
</dbReference>
<dbReference type="EMBL" id="CAJOBJ010137496">
    <property type="protein sequence ID" value="CAF4748526.1"/>
    <property type="molecule type" value="Genomic_DNA"/>
</dbReference>
<dbReference type="AlphaFoldDB" id="A0A8S3DCE1"/>
<evidence type="ECO:0000313" key="1">
    <source>
        <dbReference type="EMBL" id="CAF4748526.1"/>
    </source>
</evidence>
<feature type="non-terminal residue" evidence="2">
    <location>
        <position position="1"/>
    </location>
</feature>
<sequence length="65" mass="7731">RCHIPHASSARISLDGVWLDEVTLYNEAFKQQINVPEREVIIYAKFMNKKMNKHYHGLIRYTVEK</sequence>
<accession>A0A8S3DCE1</accession>
<reference evidence="2" key="1">
    <citation type="submission" date="2021-02" db="EMBL/GenBank/DDBJ databases">
        <authorList>
            <person name="Nowell W R."/>
        </authorList>
    </citation>
    <scope>NUCLEOTIDE SEQUENCE</scope>
</reference>
<organism evidence="2 3">
    <name type="scientific">Rotaria magnacalcarata</name>
    <dbReference type="NCBI Taxonomy" id="392030"/>
    <lineage>
        <taxon>Eukaryota</taxon>
        <taxon>Metazoa</taxon>
        <taxon>Spiralia</taxon>
        <taxon>Gnathifera</taxon>
        <taxon>Rotifera</taxon>
        <taxon>Eurotatoria</taxon>
        <taxon>Bdelloidea</taxon>
        <taxon>Philodinida</taxon>
        <taxon>Philodinidae</taxon>
        <taxon>Rotaria</taxon>
    </lineage>
</organism>
<name>A0A8S3DCE1_9BILA</name>
<dbReference type="Proteomes" id="UP000681720">
    <property type="component" value="Unassembled WGS sequence"/>
</dbReference>
<comment type="caution">
    <text evidence="2">The sequence shown here is derived from an EMBL/GenBank/DDBJ whole genome shotgun (WGS) entry which is preliminary data.</text>
</comment>
<evidence type="ECO:0000313" key="3">
    <source>
        <dbReference type="Proteomes" id="UP000681720"/>
    </source>
</evidence>
<proteinExistence type="predicted"/>
<evidence type="ECO:0000313" key="2">
    <source>
        <dbReference type="EMBL" id="CAF4987655.1"/>
    </source>
</evidence>
<gene>
    <name evidence="1" type="ORF">GIL414_LOCUS45043</name>
    <name evidence="2" type="ORF">GIL414_LOCUS56422</name>
</gene>
<protein>
    <submittedName>
        <fullName evidence="2">Uncharacterized protein</fullName>
    </submittedName>
</protein>